<dbReference type="FunFam" id="3.40.30.10:FF:000109">
    <property type="entry name" value="Protein disulfide-isomerase"/>
    <property type="match status" value="1"/>
</dbReference>
<protein>
    <recommendedName>
        <fullName evidence="14">Protein disulfide-isomerase</fullName>
        <ecNumber evidence="14">5.3.4.1</ecNumber>
    </recommendedName>
</protein>
<evidence type="ECO:0000259" key="16">
    <source>
        <dbReference type="PROSITE" id="PS51352"/>
    </source>
</evidence>
<dbReference type="CDD" id="cd02995">
    <property type="entry name" value="PDI_a_PDI_a'_C"/>
    <property type="match status" value="1"/>
</dbReference>
<keyword evidence="18" id="KW-1185">Reference proteome</keyword>
<evidence type="ECO:0000256" key="6">
    <source>
        <dbReference type="ARBA" id="ARBA00022824"/>
    </source>
</evidence>
<dbReference type="Pfam" id="PF00085">
    <property type="entry name" value="Thioredoxin"/>
    <property type="match status" value="2"/>
</dbReference>
<dbReference type="NCBIfam" id="TIGR01126">
    <property type="entry name" value="pdi_dom"/>
    <property type="match status" value="1"/>
</dbReference>
<evidence type="ECO:0000313" key="17">
    <source>
        <dbReference type="EMBL" id="KAF8676739.1"/>
    </source>
</evidence>
<feature type="domain" description="Thioredoxin" evidence="16">
    <location>
        <begin position="409"/>
        <end position="538"/>
    </location>
</feature>
<evidence type="ECO:0000256" key="9">
    <source>
        <dbReference type="ARBA" id="ARBA00023235"/>
    </source>
</evidence>
<dbReference type="FunFam" id="3.40.30.10:FF:000042">
    <property type="entry name" value="protein disulfide-isomerase A2"/>
    <property type="match status" value="1"/>
</dbReference>
<evidence type="ECO:0000256" key="15">
    <source>
        <dbReference type="SAM" id="MobiDB-lite"/>
    </source>
</evidence>
<dbReference type="PANTHER" id="PTHR18929">
    <property type="entry name" value="PROTEIN DISULFIDE ISOMERASE"/>
    <property type="match status" value="1"/>
</dbReference>
<comment type="caution">
    <text evidence="17">The sequence shown here is derived from an EMBL/GenBank/DDBJ whole genome shotgun (WGS) entry which is preliminary data.</text>
</comment>
<dbReference type="Proteomes" id="UP000636709">
    <property type="component" value="Unassembled WGS sequence"/>
</dbReference>
<dbReference type="InterPro" id="IPR017937">
    <property type="entry name" value="Thioredoxin_CS"/>
</dbReference>
<dbReference type="NCBIfam" id="TIGR01130">
    <property type="entry name" value="ER_PDI_fam"/>
    <property type="match status" value="1"/>
</dbReference>
<dbReference type="OrthoDB" id="427280at2759"/>
<dbReference type="FunFam" id="3.40.30.10:FF:000134">
    <property type="entry name" value="Protein disulfide-isomerase"/>
    <property type="match status" value="1"/>
</dbReference>
<dbReference type="GO" id="GO:0034976">
    <property type="term" value="P:response to endoplasmic reticulum stress"/>
    <property type="evidence" value="ECO:0007669"/>
    <property type="project" value="TreeGrafter"/>
</dbReference>
<dbReference type="Pfam" id="PF13848">
    <property type="entry name" value="Thioredoxin_6"/>
    <property type="match status" value="1"/>
</dbReference>
<comment type="subcellular location">
    <subcellularLocation>
        <location evidence="2">Endoplasmic reticulum lumen</location>
    </subcellularLocation>
</comment>
<evidence type="ECO:0000256" key="11">
    <source>
        <dbReference type="ARBA" id="ARBA00060135"/>
    </source>
</evidence>
<accession>A0A835EC72</accession>
<dbReference type="AlphaFoldDB" id="A0A835EC72"/>
<evidence type="ECO:0000256" key="14">
    <source>
        <dbReference type="RuleBase" id="RU361130"/>
    </source>
</evidence>
<dbReference type="PRINTS" id="PR00421">
    <property type="entry name" value="THIOREDOXIN"/>
</dbReference>
<dbReference type="CDD" id="cd02981">
    <property type="entry name" value="PDI_b_family"/>
    <property type="match status" value="1"/>
</dbReference>
<gene>
    <name evidence="17" type="ORF">HU200_046854</name>
</gene>
<evidence type="ECO:0000256" key="5">
    <source>
        <dbReference type="ARBA" id="ARBA00022737"/>
    </source>
</evidence>
<proteinExistence type="inferred from homology"/>
<feature type="signal peptide" evidence="14">
    <location>
        <begin position="1"/>
        <end position="26"/>
    </location>
</feature>
<evidence type="ECO:0000256" key="8">
    <source>
        <dbReference type="ARBA" id="ARBA00023180"/>
    </source>
</evidence>
<dbReference type="EC" id="5.3.4.1" evidence="14"/>
<comment type="catalytic activity">
    <reaction evidence="1 14">
        <text>Catalyzes the rearrangement of -S-S- bonds in proteins.</text>
        <dbReference type="EC" id="5.3.4.1"/>
    </reaction>
</comment>
<feature type="region of interest" description="Disordered" evidence="15">
    <location>
        <begin position="23"/>
        <end position="73"/>
    </location>
</feature>
<keyword evidence="9 14" id="KW-0413">Isomerase</keyword>
<feature type="domain" description="Thioredoxin" evidence="16">
    <location>
        <begin position="44"/>
        <end position="196"/>
    </location>
</feature>
<comment type="function">
    <text evidence="11">Acts as a protein-folding catalyst that interacts with nascent polypeptides to catalyze the formation, isomerization, and reduction or oxidation of disulfide bonds. May play a role in storage protein biogenesis.</text>
</comment>
<evidence type="ECO:0000256" key="3">
    <source>
        <dbReference type="ARBA" id="ARBA00006347"/>
    </source>
</evidence>
<dbReference type="GO" id="GO:0003756">
    <property type="term" value="F:protein disulfide isomerase activity"/>
    <property type="evidence" value="ECO:0007669"/>
    <property type="project" value="UniProtKB-EC"/>
</dbReference>
<feature type="disulfide bond" description="Redox-active" evidence="12">
    <location>
        <begin position="459"/>
        <end position="462"/>
    </location>
</feature>
<dbReference type="GO" id="GO:0005788">
    <property type="term" value="C:endoplasmic reticulum lumen"/>
    <property type="evidence" value="ECO:0007669"/>
    <property type="project" value="UniProtKB-SubCell"/>
</dbReference>
<keyword evidence="6" id="KW-0256">Endoplasmic reticulum</keyword>
<dbReference type="SUPFAM" id="SSF52833">
    <property type="entry name" value="Thioredoxin-like"/>
    <property type="match status" value="4"/>
</dbReference>
<evidence type="ECO:0000256" key="2">
    <source>
        <dbReference type="ARBA" id="ARBA00004319"/>
    </source>
</evidence>
<dbReference type="InterPro" id="IPR005792">
    <property type="entry name" value="Prot_disulphide_isomerase"/>
</dbReference>
<dbReference type="FunFam" id="3.40.30.10:FF:000023">
    <property type="entry name" value="Protein disulfide-isomerase"/>
    <property type="match status" value="1"/>
</dbReference>
<feature type="chain" id="PRO_5033098301" description="Protein disulfide-isomerase" evidence="14">
    <location>
        <begin position="27"/>
        <end position="567"/>
    </location>
</feature>
<keyword evidence="7 12" id="KW-1015">Disulfide bond</keyword>
<dbReference type="PANTHER" id="PTHR18929:SF246">
    <property type="entry name" value="PROTEIN DISULFIDE ISOMERASE-LIKE 1-4"/>
    <property type="match status" value="1"/>
</dbReference>
<dbReference type="InterPro" id="IPR005788">
    <property type="entry name" value="PDI_thioredoxin-like_dom"/>
</dbReference>
<feature type="region of interest" description="Disordered" evidence="15">
    <location>
        <begin position="546"/>
        <end position="567"/>
    </location>
</feature>
<feature type="disulfide bond" description="Redox-active" evidence="12">
    <location>
        <begin position="119"/>
        <end position="122"/>
    </location>
</feature>
<dbReference type="GO" id="GO:0006457">
    <property type="term" value="P:protein folding"/>
    <property type="evidence" value="ECO:0007669"/>
    <property type="project" value="TreeGrafter"/>
</dbReference>
<feature type="compositionally biased region" description="Polar residues" evidence="15">
    <location>
        <begin position="548"/>
        <end position="561"/>
    </location>
</feature>
<dbReference type="PROSITE" id="PS51352">
    <property type="entry name" value="THIOREDOXIN_2"/>
    <property type="match status" value="2"/>
</dbReference>
<keyword evidence="5" id="KW-0677">Repeat</keyword>
<dbReference type="Gene3D" id="3.40.30.10">
    <property type="entry name" value="Glutaredoxin"/>
    <property type="match status" value="4"/>
</dbReference>
<dbReference type="PROSITE" id="PS00194">
    <property type="entry name" value="THIOREDOXIN_1"/>
    <property type="match status" value="2"/>
</dbReference>
<dbReference type="CDD" id="cd02961">
    <property type="entry name" value="PDI_a_family"/>
    <property type="match status" value="1"/>
</dbReference>
<dbReference type="InterPro" id="IPR013766">
    <property type="entry name" value="Thioredoxin_domain"/>
</dbReference>
<keyword evidence="10 12" id="KW-0676">Redox-active center</keyword>
<keyword evidence="8" id="KW-0325">Glycoprotein</keyword>
<dbReference type="InterPro" id="IPR036249">
    <property type="entry name" value="Thioredoxin-like_sf"/>
</dbReference>
<evidence type="ECO:0000256" key="10">
    <source>
        <dbReference type="ARBA" id="ARBA00023284"/>
    </source>
</evidence>
<reference evidence="17" key="1">
    <citation type="submission" date="2020-07" db="EMBL/GenBank/DDBJ databases">
        <title>Genome sequence and genetic diversity analysis of an under-domesticated orphan crop, white fonio (Digitaria exilis).</title>
        <authorList>
            <person name="Bennetzen J.L."/>
            <person name="Chen S."/>
            <person name="Ma X."/>
            <person name="Wang X."/>
            <person name="Yssel A.E.J."/>
            <person name="Chaluvadi S.R."/>
            <person name="Johnson M."/>
            <person name="Gangashetty P."/>
            <person name="Hamidou F."/>
            <person name="Sanogo M.D."/>
            <person name="Zwaenepoel A."/>
            <person name="Wallace J."/>
            <person name="Van De Peer Y."/>
            <person name="Van Deynze A."/>
        </authorList>
    </citation>
    <scope>NUCLEOTIDE SEQUENCE</scope>
    <source>
        <tissue evidence="17">Leaves</tissue>
    </source>
</reference>
<dbReference type="EMBL" id="JACEFO010002152">
    <property type="protein sequence ID" value="KAF8676739.1"/>
    <property type="molecule type" value="Genomic_DNA"/>
</dbReference>
<evidence type="ECO:0000256" key="4">
    <source>
        <dbReference type="ARBA" id="ARBA00022729"/>
    </source>
</evidence>
<organism evidence="17 18">
    <name type="scientific">Digitaria exilis</name>
    <dbReference type="NCBI Taxonomy" id="1010633"/>
    <lineage>
        <taxon>Eukaryota</taxon>
        <taxon>Viridiplantae</taxon>
        <taxon>Streptophyta</taxon>
        <taxon>Embryophyta</taxon>
        <taxon>Tracheophyta</taxon>
        <taxon>Spermatophyta</taxon>
        <taxon>Magnoliopsida</taxon>
        <taxon>Liliopsida</taxon>
        <taxon>Poales</taxon>
        <taxon>Poaceae</taxon>
        <taxon>PACMAD clade</taxon>
        <taxon>Panicoideae</taxon>
        <taxon>Panicodae</taxon>
        <taxon>Paniceae</taxon>
        <taxon>Anthephorinae</taxon>
        <taxon>Digitaria</taxon>
    </lineage>
</organism>
<dbReference type="CDD" id="cd02982">
    <property type="entry name" value="PDI_b'_family"/>
    <property type="match status" value="1"/>
</dbReference>
<evidence type="ECO:0000256" key="1">
    <source>
        <dbReference type="ARBA" id="ARBA00001182"/>
    </source>
</evidence>
<sequence>MSPRSLAAALLLLFLFAAAASPSARAATTTSSKDEEEDLQYLMDNAGDTDPEEGWLPDPEGGGGGDDDDEEDDLLFKDEDEDQQPEIDETHVVLLTAANFSSFLAATRHVMVEFYAPWCGHCQALAPDYAAAASHLAAQGDVALAKVDATEDTDLAQQYDVQGFPTMLFFIDGVPKDYNGARTKDAIVDWINKKLGPGVENITTIEDAERILTGDDKAVLAFLDSLSGAHSDELAAASRLEDSISFYQTSSPDVARLFHIDPAAKRPSIVLLKKEEEKLTFFDGEFKASAITDFVSANKLPLVTTLTQETSPSIFGNPIKKQILLFAVANESSKFLPIFKEAAKSFKGKLLFVFVERDNEEVGEPVANYFGITGQETTVLAYTGNEDAKKFFLDGEVSLDAIKDFAEGFLEDKLTPFYKSDPVPESNDGDVKIVVGKNLDRIVLDESKDVLLEIYAPWCGHCQSLEPTYNKLGKHLRGIDSLVIAKMDGTANEHPRAKPDGYPTILFYPAGKKSFEPITFEGDRTVVEMYKFIKKHAGIPFKLKRQDSSTARTDSMQTKGTNLKDEL</sequence>
<evidence type="ECO:0000256" key="12">
    <source>
        <dbReference type="PIRSR" id="PIRSR605792-51"/>
    </source>
</evidence>
<name>A0A835EC72_9POAL</name>
<evidence type="ECO:0000313" key="18">
    <source>
        <dbReference type="Proteomes" id="UP000636709"/>
    </source>
</evidence>
<keyword evidence="4 14" id="KW-0732">Signal</keyword>
<comment type="similarity">
    <text evidence="3 13">Belongs to the protein disulfide isomerase family.</text>
</comment>
<evidence type="ECO:0000256" key="13">
    <source>
        <dbReference type="RuleBase" id="RU004208"/>
    </source>
</evidence>
<evidence type="ECO:0000256" key="7">
    <source>
        <dbReference type="ARBA" id="ARBA00023157"/>
    </source>
</evidence>